<gene>
    <name evidence="2" type="ORF">G7Y89_g3805</name>
</gene>
<evidence type="ECO:0000256" key="1">
    <source>
        <dbReference type="SAM" id="Coils"/>
    </source>
</evidence>
<comment type="caution">
    <text evidence="2">The sequence shown here is derived from an EMBL/GenBank/DDBJ whole genome shotgun (WGS) entry which is preliminary data.</text>
</comment>
<evidence type="ECO:0000313" key="2">
    <source>
        <dbReference type="EMBL" id="KAF4634303.1"/>
    </source>
</evidence>
<protein>
    <submittedName>
        <fullName evidence="2">Uncharacterized protein</fullName>
    </submittedName>
</protein>
<reference evidence="2 3" key="1">
    <citation type="submission" date="2020-03" db="EMBL/GenBank/DDBJ databases">
        <title>Draft Genome Sequence of Cudoniella acicularis.</title>
        <authorList>
            <person name="Buettner E."/>
            <person name="Kellner H."/>
        </authorList>
    </citation>
    <scope>NUCLEOTIDE SEQUENCE [LARGE SCALE GENOMIC DNA]</scope>
    <source>
        <strain evidence="2 3">DSM 108380</strain>
    </source>
</reference>
<feature type="coiled-coil region" evidence="1">
    <location>
        <begin position="174"/>
        <end position="201"/>
    </location>
</feature>
<keyword evidence="3" id="KW-1185">Reference proteome</keyword>
<organism evidence="2 3">
    <name type="scientific">Cudoniella acicularis</name>
    <dbReference type="NCBI Taxonomy" id="354080"/>
    <lineage>
        <taxon>Eukaryota</taxon>
        <taxon>Fungi</taxon>
        <taxon>Dikarya</taxon>
        <taxon>Ascomycota</taxon>
        <taxon>Pezizomycotina</taxon>
        <taxon>Leotiomycetes</taxon>
        <taxon>Helotiales</taxon>
        <taxon>Tricladiaceae</taxon>
        <taxon>Cudoniella</taxon>
    </lineage>
</organism>
<accession>A0A8H4W4V2</accession>
<keyword evidence="1" id="KW-0175">Coiled coil</keyword>
<sequence length="352" mass="40296">MQTGVVPVFSQTSSPELDQVLATLREQHILPNYLSEAQRELITQEKHIKTLESEPVIANIGGEEFQLKHVNIMTDLKNQRDEFFKALRLMKGKDWENLPRLLEGLDKQPKCVITKNYRNKRRVMNLATAAGRQDIILECVRRADDTGMTITTPMEAHHAMRTMYSVALSSEFDVESTKKALSWSEQLLDQLEEEKHQSRDKQIKRDPRTRPELIGMPLDLAARIASSHPNDADIVGKVEAYAKRALATWDHLRRPEHLAIWDRTLSEEEVPKKMVAFKDQYLAKTVPLLHGLQAAQEVLHGDPEFATQLKEAADELEGLVQSTYKEVVNDPWSQEPDMGREGCTLYEKFYAL</sequence>
<dbReference type="OrthoDB" id="5405126at2759"/>
<dbReference type="Proteomes" id="UP000566819">
    <property type="component" value="Unassembled WGS sequence"/>
</dbReference>
<dbReference type="AlphaFoldDB" id="A0A8H4W4V2"/>
<name>A0A8H4W4V2_9HELO</name>
<dbReference type="EMBL" id="JAAMPI010000194">
    <property type="protein sequence ID" value="KAF4634303.1"/>
    <property type="molecule type" value="Genomic_DNA"/>
</dbReference>
<evidence type="ECO:0000313" key="3">
    <source>
        <dbReference type="Proteomes" id="UP000566819"/>
    </source>
</evidence>
<proteinExistence type="predicted"/>